<dbReference type="GO" id="GO:0061511">
    <property type="term" value="P:centriole elongation"/>
    <property type="evidence" value="ECO:0007669"/>
    <property type="project" value="TreeGrafter"/>
</dbReference>
<dbReference type="Proteomes" id="UP000504635">
    <property type="component" value="Unplaced"/>
</dbReference>
<dbReference type="InParanoid" id="A0A6J2YY54"/>
<dbReference type="InterPro" id="IPR000008">
    <property type="entry name" value="C2_dom"/>
</dbReference>
<dbReference type="Gene3D" id="2.60.40.150">
    <property type="entry name" value="C2 domain"/>
    <property type="match status" value="1"/>
</dbReference>
<protein>
    <submittedName>
        <fullName evidence="3">C2 domain-containing protein 3-like isoform X1</fullName>
    </submittedName>
</protein>
<dbReference type="CDD" id="cd00030">
    <property type="entry name" value="C2"/>
    <property type="match status" value="1"/>
</dbReference>
<dbReference type="GeneID" id="115891755"/>
<gene>
    <name evidence="3" type="primary">LOC115891755</name>
</gene>
<dbReference type="GO" id="GO:0034451">
    <property type="term" value="C:centriolar satellite"/>
    <property type="evidence" value="ECO:0007669"/>
    <property type="project" value="TreeGrafter"/>
</dbReference>
<dbReference type="GO" id="GO:0060271">
    <property type="term" value="P:cilium assembly"/>
    <property type="evidence" value="ECO:0007669"/>
    <property type="project" value="TreeGrafter"/>
</dbReference>
<dbReference type="KEGG" id="soy:115891755"/>
<organism evidence="2 3">
    <name type="scientific">Sitophilus oryzae</name>
    <name type="common">Rice weevil</name>
    <name type="synonym">Curculio oryzae</name>
    <dbReference type="NCBI Taxonomy" id="7048"/>
    <lineage>
        <taxon>Eukaryota</taxon>
        <taxon>Metazoa</taxon>
        <taxon>Ecdysozoa</taxon>
        <taxon>Arthropoda</taxon>
        <taxon>Hexapoda</taxon>
        <taxon>Insecta</taxon>
        <taxon>Pterygota</taxon>
        <taxon>Neoptera</taxon>
        <taxon>Endopterygota</taxon>
        <taxon>Coleoptera</taxon>
        <taxon>Polyphaga</taxon>
        <taxon>Cucujiformia</taxon>
        <taxon>Curculionidae</taxon>
        <taxon>Dryophthorinae</taxon>
        <taxon>Sitophilus</taxon>
    </lineage>
</organism>
<dbReference type="RefSeq" id="XP_030768169.1">
    <property type="nucleotide sequence ID" value="XM_030912309.1"/>
</dbReference>
<evidence type="ECO:0000259" key="1">
    <source>
        <dbReference type="PROSITE" id="PS50004"/>
    </source>
</evidence>
<dbReference type="GO" id="GO:0005814">
    <property type="term" value="C:centriole"/>
    <property type="evidence" value="ECO:0007669"/>
    <property type="project" value="TreeGrafter"/>
</dbReference>
<keyword evidence="2" id="KW-1185">Reference proteome</keyword>
<dbReference type="SMART" id="SM00239">
    <property type="entry name" value="C2"/>
    <property type="match status" value="1"/>
</dbReference>
<accession>A0A6J2YY54</accession>
<dbReference type="GO" id="GO:0071539">
    <property type="term" value="P:protein localization to centrosome"/>
    <property type="evidence" value="ECO:0007669"/>
    <property type="project" value="TreeGrafter"/>
</dbReference>
<dbReference type="InterPro" id="IPR035892">
    <property type="entry name" value="C2_domain_sf"/>
</dbReference>
<dbReference type="SUPFAM" id="SSF49562">
    <property type="entry name" value="C2 domain (Calcium/lipid-binding domain, CaLB)"/>
    <property type="match status" value="1"/>
</dbReference>
<sequence>MVFGMNLPNSVEGSSALKKTSDLLETLRKELSINREIPTKLDEVPSVKVEISINGAKELPCRRKKKSKYQKMKNKHSSKREDNVMPSTYVIFESMAGEALCMTSVCPKSSSPQWNYRCVVDLPLDLFTRDNKQLIFKVWNKCTNTVLQPNIQTDLILGFCAVDVSVLIDGSPNVQGWFNIVDFCGKPNGQINLSISPLENVQKYKYYCLYKNSTVTGRTTVNSTPLSTTSSNMTENSSELFSKTLKRKFSELDEITERLRARLSEVVQEDSDDLNDVLMDQFERDINNSEVDDLNLLNFDQEAIKFSNKISDVKNNLNDSDYDSKMYRIGEENDPKYCKVDAKDSGARKIKNTDLNMDSEKIASNELLAKGSGHIDNLFNKLSLFALDANHTLTSKPTNNSANTSSIERLCNELVSHGIARELKPDSLTSNISADISNSNTSSETTSMIISSITTSNITSNVTDISDCKPSLLEN</sequence>
<name>A0A6J2YY54_SITOR</name>
<evidence type="ECO:0000313" key="3">
    <source>
        <dbReference type="RefSeq" id="XP_030768169.1"/>
    </source>
</evidence>
<evidence type="ECO:0000313" key="2">
    <source>
        <dbReference type="Proteomes" id="UP000504635"/>
    </source>
</evidence>
<dbReference type="AlphaFoldDB" id="A0A6J2YY54"/>
<dbReference type="Pfam" id="PF00168">
    <property type="entry name" value="C2"/>
    <property type="match status" value="1"/>
</dbReference>
<reference evidence="3" key="1">
    <citation type="submission" date="2025-08" db="UniProtKB">
        <authorList>
            <consortium name="RefSeq"/>
        </authorList>
    </citation>
    <scope>IDENTIFICATION</scope>
    <source>
        <tissue evidence="3">Gonads</tissue>
    </source>
</reference>
<dbReference type="PANTHER" id="PTHR21254:SF1">
    <property type="entry name" value="C2 DOMAIN-CONTAINING PROTEIN 3"/>
    <property type="match status" value="1"/>
</dbReference>
<dbReference type="PROSITE" id="PS50004">
    <property type="entry name" value="C2"/>
    <property type="match status" value="1"/>
</dbReference>
<dbReference type="PANTHER" id="PTHR21254">
    <property type="entry name" value="C2 DOMAIN-CONTAINING PROTEIN 3"/>
    <property type="match status" value="1"/>
</dbReference>
<proteinExistence type="predicted"/>
<dbReference type="OrthoDB" id="79771at2759"/>
<feature type="domain" description="C2" evidence="1">
    <location>
        <begin position="27"/>
        <end position="178"/>
    </location>
</feature>